<dbReference type="EMBL" id="LCAP01000014">
    <property type="protein sequence ID" value="KKR91175.1"/>
    <property type="molecule type" value="Genomic_DNA"/>
</dbReference>
<dbReference type="Proteomes" id="UP000034190">
    <property type="component" value="Unassembled WGS sequence"/>
</dbReference>
<organism evidence="2 3">
    <name type="scientific">Candidatus Falkowbacteria bacterium GW2011_GWA2_41_14</name>
    <dbReference type="NCBI Taxonomy" id="1618635"/>
    <lineage>
        <taxon>Bacteria</taxon>
        <taxon>Candidatus Falkowiibacteriota</taxon>
    </lineage>
</organism>
<proteinExistence type="predicted"/>
<reference evidence="2 3" key="1">
    <citation type="journal article" date="2015" name="Nature">
        <title>rRNA introns, odd ribosomes, and small enigmatic genomes across a large radiation of phyla.</title>
        <authorList>
            <person name="Brown C.T."/>
            <person name="Hug L.A."/>
            <person name="Thomas B.C."/>
            <person name="Sharon I."/>
            <person name="Castelle C.J."/>
            <person name="Singh A."/>
            <person name="Wilkins M.J."/>
            <person name="Williams K.H."/>
            <person name="Banfield J.F."/>
        </authorList>
    </citation>
    <scope>NUCLEOTIDE SEQUENCE [LARGE SCALE GENOMIC DNA]</scope>
</reference>
<sequence length="101" mass="11926">MVRSQFNLTNNQEESNKNSDHISNNEIIRPIWLSVSEAAKLGGVQTKTIRRAIQYNYVKYKIISNRYLIDFPTLITYLHTKTKLKNKFNQFGLGQYVDKWK</sequence>
<evidence type="ECO:0008006" key="4">
    <source>
        <dbReference type="Google" id="ProtNLM"/>
    </source>
</evidence>
<feature type="compositionally biased region" description="Polar residues" evidence="1">
    <location>
        <begin position="1"/>
        <end position="13"/>
    </location>
</feature>
<name>A0A0G0X3G6_9BACT</name>
<dbReference type="AlphaFoldDB" id="A0A0G0X3G6"/>
<protein>
    <recommendedName>
        <fullName evidence="4">Helix-turn-helix domain-containing protein</fullName>
    </recommendedName>
</protein>
<accession>A0A0G0X3G6</accession>
<gene>
    <name evidence="2" type="ORF">UU43_C0014G0002</name>
</gene>
<evidence type="ECO:0000313" key="3">
    <source>
        <dbReference type="Proteomes" id="UP000034190"/>
    </source>
</evidence>
<evidence type="ECO:0000313" key="2">
    <source>
        <dbReference type="EMBL" id="KKR91175.1"/>
    </source>
</evidence>
<evidence type="ECO:0000256" key="1">
    <source>
        <dbReference type="SAM" id="MobiDB-lite"/>
    </source>
</evidence>
<feature type="region of interest" description="Disordered" evidence="1">
    <location>
        <begin position="1"/>
        <end position="22"/>
    </location>
</feature>
<comment type="caution">
    <text evidence="2">The sequence shown here is derived from an EMBL/GenBank/DDBJ whole genome shotgun (WGS) entry which is preliminary data.</text>
</comment>